<dbReference type="InterPro" id="IPR044810">
    <property type="entry name" value="WRKY_plant"/>
</dbReference>
<accession>A0A2Z6MDT8</accession>
<evidence type="ECO:0000259" key="7">
    <source>
        <dbReference type="PROSITE" id="PS50811"/>
    </source>
</evidence>
<dbReference type="EMBL" id="DF973413">
    <property type="protein sequence ID" value="GAU30021.1"/>
    <property type="molecule type" value="Genomic_DNA"/>
</dbReference>
<dbReference type="PANTHER" id="PTHR31282">
    <property type="entry name" value="WRKY TRANSCRIPTION FACTOR 21-RELATED"/>
    <property type="match status" value="1"/>
</dbReference>
<name>A0A2Z6MDT8_TRISU</name>
<feature type="domain" description="WRKY" evidence="7">
    <location>
        <begin position="119"/>
        <end position="187"/>
    </location>
</feature>
<dbReference type="SMART" id="SM00774">
    <property type="entry name" value="WRKY"/>
    <property type="match status" value="1"/>
</dbReference>
<evidence type="ECO:0000256" key="2">
    <source>
        <dbReference type="ARBA" id="ARBA00023015"/>
    </source>
</evidence>
<dbReference type="InterPro" id="IPR003657">
    <property type="entry name" value="WRKY_dom"/>
</dbReference>
<evidence type="ECO:0000256" key="4">
    <source>
        <dbReference type="ARBA" id="ARBA00023163"/>
    </source>
</evidence>
<keyword evidence="3" id="KW-0238">DNA-binding</keyword>
<sequence>MENIENLAHGRGKVIGELLRGRELANQLRHILNESGDIDHNNNTDSTTPYAENLLKEVLMTFTNSLLFLNNNNLTSDVSDAQLAKSEDSLESNCKSTSIVKERRGCYKRRKVSQTWENESEKPVDDGHQWRKYGQKKILHIDFPRNYYRCTHKYDQGCKATKQVQQIQEDPLLHKTTYYGHHTCSAIQNPEIIVDSLSPTHHSSMFLSFDNSFPTPTKQDCPFLSTSSHPSSTSSSVKREECKEEIVNPPPPPPPPSSSHNDYLSGLTFDDSEKHVTLSSTLDSHDHLGVNISDISYDDVLNWPLS</sequence>
<evidence type="ECO:0000256" key="6">
    <source>
        <dbReference type="SAM" id="MobiDB-lite"/>
    </source>
</evidence>
<evidence type="ECO:0000256" key="5">
    <source>
        <dbReference type="ARBA" id="ARBA00023242"/>
    </source>
</evidence>
<feature type="compositionally biased region" description="Basic and acidic residues" evidence="6">
    <location>
        <begin position="237"/>
        <end position="246"/>
    </location>
</feature>
<gene>
    <name evidence="8" type="ORF">TSUD_161070</name>
</gene>
<dbReference type="OrthoDB" id="2021064at2759"/>
<dbReference type="SUPFAM" id="SSF118290">
    <property type="entry name" value="WRKY DNA-binding domain"/>
    <property type="match status" value="1"/>
</dbReference>
<dbReference type="InterPro" id="IPR036576">
    <property type="entry name" value="WRKY_dom_sf"/>
</dbReference>
<comment type="subcellular location">
    <subcellularLocation>
        <location evidence="1">Nucleus</location>
    </subcellularLocation>
</comment>
<protein>
    <recommendedName>
        <fullName evidence="7">WRKY domain-containing protein</fullName>
    </recommendedName>
</protein>
<proteinExistence type="predicted"/>
<dbReference type="GO" id="GO:0043565">
    <property type="term" value="F:sequence-specific DNA binding"/>
    <property type="evidence" value="ECO:0007669"/>
    <property type="project" value="InterPro"/>
</dbReference>
<feature type="compositionally biased region" description="Pro residues" evidence="6">
    <location>
        <begin position="248"/>
        <end position="257"/>
    </location>
</feature>
<feature type="region of interest" description="Disordered" evidence="6">
    <location>
        <begin position="220"/>
        <end position="266"/>
    </location>
</feature>
<dbReference type="AlphaFoldDB" id="A0A2Z6MDT8"/>
<dbReference type="GO" id="GO:0005634">
    <property type="term" value="C:nucleus"/>
    <property type="evidence" value="ECO:0007669"/>
    <property type="project" value="UniProtKB-SubCell"/>
</dbReference>
<dbReference type="GO" id="GO:0003700">
    <property type="term" value="F:DNA-binding transcription factor activity"/>
    <property type="evidence" value="ECO:0007669"/>
    <property type="project" value="InterPro"/>
</dbReference>
<keyword evidence="9" id="KW-1185">Reference proteome</keyword>
<evidence type="ECO:0000313" key="9">
    <source>
        <dbReference type="Proteomes" id="UP000242715"/>
    </source>
</evidence>
<dbReference type="Pfam" id="PF03106">
    <property type="entry name" value="WRKY"/>
    <property type="match status" value="1"/>
</dbReference>
<evidence type="ECO:0000313" key="8">
    <source>
        <dbReference type="EMBL" id="GAU30021.1"/>
    </source>
</evidence>
<keyword evidence="5" id="KW-0539">Nucleus</keyword>
<keyword evidence="2" id="KW-0805">Transcription regulation</keyword>
<dbReference type="Gene3D" id="2.20.25.80">
    <property type="entry name" value="WRKY domain"/>
    <property type="match status" value="1"/>
</dbReference>
<evidence type="ECO:0000256" key="3">
    <source>
        <dbReference type="ARBA" id="ARBA00023125"/>
    </source>
</evidence>
<dbReference type="PROSITE" id="PS50811">
    <property type="entry name" value="WRKY"/>
    <property type="match status" value="1"/>
</dbReference>
<feature type="compositionally biased region" description="Low complexity" evidence="6">
    <location>
        <begin position="225"/>
        <end position="236"/>
    </location>
</feature>
<keyword evidence="4" id="KW-0804">Transcription</keyword>
<evidence type="ECO:0000256" key="1">
    <source>
        <dbReference type="ARBA" id="ARBA00004123"/>
    </source>
</evidence>
<dbReference type="Proteomes" id="UP000242715">
    <property type="component" value="Unassembled WGS sequence"/>
</dbReference>
<reference evidence="9" key="1">
    <citation type="journal article" date="2017" name="Front. Plant Sci.">
        <title>Climate Clever Clovers: New Paradigm to Reduce the Environmental Footprint of Ruminants by Breeding Low Methanogenic Forages Utilizing Haplotype Variation.</title>
        <authorList>
            <person name="Kaur P."/>
            <person name="Appels R."/>
            <person name="Bayer P.E."/>
            <person name="Keeble-Gagnere G."/>
            <person name="Wang J."/>
            <person name="Hirakawa H."/>
            <person name="Shirasawa K."/>
            <person name="Vercoe P."/>
            <person name="Stefanova K."/>
            <person name="Durmic Z."/>
            <person name="Nichols P."/>
            <person name="Revell C."/>
            <person name="Isobe S.N."/>
            <person name="Edwards D."/>
            <person name="Erskine W."/>
        </authorList>
    </citation>
    <scope>NUCLEOTIDE SEQUENCE [LARGE SCALE GENOMIC DNA]</scope>
    <source>
        <strain evidence="9">cv. Daliak</strain>
    </source>
</reference>
<organism evidence="8 9">
    <name type="scientific">Trifolium subterraneum</name>
    <name type="common">Subterranean clover</name>
    <dbReference type="NCBI Taxonomy" id="3900"/>
    <lineage>
        <taxon>Eukaryota</taxon>
        <taxon>Viridiplantae</taxon>
        <taxon>Streptophyta</taxon>
        <taxon>Embryophyta</taxon>
        <taxon>Tracheophyta</taxon>
        <taxon>Spermatophyta</taxon>
        <taxon>Magnoliopsida</taxon>
        <taxon>eudicotyledons</taxon>
        <taxon>Gunneridae</taxon>
        <taxon>Pentapetalae</taxon>
        <taxon>rosids</taxon>
        <taxon>fabids</taxon>
        <taxon>Fabales</taxon>
        <taxon>Fabaceae</taxon>
        <taxon>Papilionoideae</taxon>
        <taxon>50 kb inversion clade</taxon>
        <taxon>NPAAA clade</taxon>
        <taxon>Hologalegina</taxon>
        <taxon>IRL clade</taxon>
        <taxon>Trifolieae</taxon>
        <taxon>Trifolium</taxon>
    </lineage>
</organism>